<comment type="caution">
    <text evidence="7">The sequence shown here is derived from an EMBL/GenBank/DDBJ whole genome shotgun (WGS) entry which is preliminary data.</text>
</comment>
<sequence>MRARRRPGPVHTEDRVASPIEPDSEQLRDRFFEAIRALTAGLVRGERWRISLGPLTLHEFGEPEPTRYGWSWRIGRGLLGACAGGTLSYEWRDGELRATVDGYRPALPRPIYRATQLPVHHLVTRLFLLQMRGRVPPPGIPGGPAQRLAAAALDLVLCSGASLLSPCGRRLRAFPILAVGYHLAAWSLAGETLGGRLLGLRVVSVDGGPVHPAQALVRLLVLPASLARFQAVHDRLALTEVVEGG</sequence>
<gene>
    <name evidence="7" type="ORF">JF922_16770</name>
</gene>
<evidence type="ECO:0000313" key="8">
    <source>
        <dbReference type="Proteomes" id="UP000612893"/>
    </source>
</evidence>
<evidence type="ECO:0000256" key="5">
    <source>
        <dbReference type="SAM" id="MobiDB-lite"/>
    </source>
</evidence>
<dbReference type="GO" id="GO:0016020">
    <property type="term" value="C:membrane"/>
    <property type="evidence" value="ECO:0007669"/>
    <property type="project" value="UniProtKB-SubCell"/>
</dbReference>
<feature type="region of interest" description="Disordered" evidence="5">
    <location>
        <begin position="1"/>
        <end position="20"/>
    </location>
</feature>
<organism evidence="7 8">
    <name type="scientific">Candidatus Nephthysia bennettiae</name>
    <dbReference type="NCBI Taxonomy" id="3127016"/>
    <lineage>
        <taxon>Bacteria</taxon>
        <taxon>Bacillati</taxon>
        <taxon>Candidatus Dormiibacterota</taxon>
        <taxon>Candidatus Dormibacteria</taxon>
        <taxon>Candidatus Dormibacterales</taxon>
        <taxon>Candidatus Dormibacteraceae</taxon>
        <taxon>Candidatus Nephthysia</taxon>
    </lineage>
</organism>
<accession>A0A934KAN3</accession>
<dbReference type="EMBL" id="JAEKNR010000168">
    <property type="protein sequence ID" value="MBJ7599716.1"/>
    <property type="molecule type" value="Genomic_DNA"/>
</dbReference>
<reference evidence="7" key="1">
    <citation type="submission" date="2020-10" db="EMBL/GenBank/DDBJ databases">
        <title>Ca. Dormibacterota MAGs.</title>
        <authorList>
            <person name="Montgomery K."/>
        </authorList>
    </citation>
    <scope>NUCLEOTIDE SEQUENCE [LARGE SCALE GENOMIC DNA]</scope>
    <source>
        <strain evidence="7">SC8812_S17_10</strain>
    </source>
</reference>
<dbReference type="Proteomes" id="UP000612893">
    <property type="component" value="Unassembled WGS sequence"/>
</dbReference>
<evidence type="ECO:0000256" key="3">
    <source>
        <dbReference type="ARBA" id="ARBA00022989"/>
    </source>
</evidence>
<dbReference type="RefSeq" id="WP_338203312.1">
    <property type="nucleotide sequence ID" value="NZ_JAEKNR010000168.1"/>
</dbReference>
<evidence type="ECO:0000256" key="2">
    <source>
        <dbReference type="ARBA" id="ARBA00022692"/>
    </source>
</evidence>
<keyword evidence="2" id="KW-0812">Transmembrane</keyword>
<evidence type="ECO:0000259" key="6">
    <source>
        <dbReference type="Pfam" id="PF06271"/>
    </source>
</evidence>
<protein>
    <submittedName>
        <fullName evidence="7">RDD family protein</fullName>
    </submittedName>
</protein>
<feature type="domain" description="RDD" evidence="6">
    <location>
        <begin position="174"/>
        <end position="222"/>
    </location>
</feature>
<evidence type="ECO:0000256" key="1">
    <source>
        <dbReference type="ARBA" id="ARBA00004141"/>
    </source>
</evidence>
<evidence type="ECO:0000256" key="4">
    <source>
        <dbReference type="ARBA" id="ARBA00023136"/>
    </source>
</evidence>
<dbReference type="AlphaFoldDB" id="A0A934KAN3"/>
<keyword evidence="8" id="KW-1185">Reference proteome</keyword>
<keyword evidence="3" id="KW-1133">Transmembrane helix</keyword>
<evidence type="ECO:0000313" key="7">
    <source>
        <dbReference type="EMBL" id="MBJ7599716.1"/>
    </source>
</evidence>
<keyword evidence="4" id="KW-0472">Membrane</keyword>
<proteinExistence type="predicted"/>
<name>A0A934KAN3_9BACT</name>
<comment type="subcellular location">
    <subcellularLocation>
        <location evidence="1">Membrane</location>
        <topology evidence="1">Multi-pass membrane protein</topology>
    </subcellularLocation>
</comment>
<dbReference type="InterPro" id="IPR010432">
    <property type="entry name" value="RDD"/>
</dbReference>
<dbReference type="Pfam" id="PF06271">
    <property type="entry name" value="RDD"/>
    <property type="match status" value="1"/>
</dbReference>